<protein>
    <submittedName>
        <fullName evidence="1">Putative secreted protein</fullName>
    </submittedName>
</protein>
<dbReference type="EMBL" id="GIFC01000330">
    <property type="protein sequence ID" value="MXU82413.1"/>
    <property type="molecule type" value="Transcribed_RNA"/>
</dbReference>
<sequence length="68" mass="7541">MWQTSLLFLAISSHFPCERVPSASGTTVTDSFRNTGRVSSISLLLCSQWYCSISRQEHGRTNCEGAQT</sequence>
<name>A0A6B0U8Q7_IXORI</name>
<dbReference type="AlphaFoldDB" id="A0A6B0U8Q7"/>
<organism evidence="1">
    <name type="scientific">Ixodes ricinus</name>
    <name type="common">Common tick</name>
    <name type="synonym">Acarus ricinus</name>
    <dbReference type="NCBI Taxonomy" id="34613"/>
    <lineage>
        <taxon>Eukaryota</taxon>
        <taxon>Metazoa</taxon>
        <taxon>Ecdysozoa</taxon>
        <taxon>Arthropoda</taxon>
        <taxon>Chelicerata</taxon>
        <taxon>Arachnida</taxon>
        <taxon>Acari</taxon>
        <taxon>Parasitiformes</taxon>
        <taxon>Ixodida</taxon>
        <taxon>Ixodoidea</taxon>
        <taxon>Ixodidae</taxon>
        <taxon>Ixodinae</taxon>
        <taxon>Ixodes</taxon>
    </lineage>
</organism>
<reference evidence="1" key="1">
    <citation type="submission" date="2019-12" db="EMBL/GenBank/DDBJ databases">
        <title>An insight into the sialome of adult female Ixodes ricinus ticks feeding for 6 days.</title>
        <authorList>
            <person name="Perner J."/>
            <person name="Ribeiro J.M.C."/>
        </authorList>
    </citation>
    <scope>NUCLEOTIDE SEQUENCE</scope>
    <source>
        <strain evidence="1">Semi-engorged</strain>
        <tissue evidence="1">Salivary glands</tissue>
    </source>
</reference>
<proteinExistence type="predicted"/>
<accession>A0A6B0U8Q7</accession>
<evidence type="ECO:0000313" key="1">
    <source>
        <dbReference type="EMBL" id="MXU82413.1"/>
    </source>
</evidence>